<dbReference type="Proteomes" id="UP000646827">
    <property type="component" value="Unassembled WGS sequence"/>
</dbReference>
<dbReference type="EMBL" id="JAEPRB010000231">
    <property type="protein sequence ID" value="KAG2218412.1"/>
    <property type="molecule type" value="Genomic_DNA"/>
</dbReference>
<accession>A0A8H7RYA4</accession>
<comment type="caution">
    <text evidence="1">The sequence shown here is derived from an EMBL/GenBank/DDBJ whole genome shotgun (WGS) entry which is preliminary data.</text>
</comment>
<evidence type="ECO:0000313" key="2">
    <source>
        <dbReference type="Proteomes" id="UP000646827"/>
    </source>
</evidence>
<keyword evidence="2" id="KW-1185">Reference proteome</keyword>
<evidence type="ECO:0000313" key="1">
    <source>
        <dbReference type="EMBL" id="KAG2218412.1"/>
    </source>
</evidence>
<protein>
    <submittedName>
        <fullName evidence="1">Uncharacterized protein</fullName>
    </submittedName>
</protein>
<dbReference type="OrthoDB" id="2228727at2759"/>
<name>A0A8H7RYA4_9FUNG</name>
<gene>
    <name evidence="1" type="ORF">INT45_013156</name>
</gene>
<sequence length="90" mass="10341">MTNLLQEFKGISISTALTEGHIVFTYFEKIYEQPTISCNDITDLLSQHFKDSIITSCAVNEQYTLKKCHLTYKRVVHQLAARDDDTTLLQ</sequence>
<reference evidence="1 2" key="1">
    <citation type="submission" date="2020-12" db="EMBL/GenBank/DDBJ databases">
        <title>Metabolic potential, ecology and presence of endohyphal bacteria is reflected in genomic diversity of Mucoromycotina.</title>
        <authorList>
            <person name="Muszewska A."/>
            <person name="Okrasinska A."/>
            <person name="Steczkiewicz K."/>
            <person name="Drgas O."/>
            <person name="Orlowska M."/>
            <person name="Perlinska-Lenart U."/>
            <person name="Aleksandrzak-Piekarczyk T."/>
            <person name="Szatraj K."/>
            <person name="Zielenkiewicz U."/>
            <person name="Pilsyk S."/>
            <person name="Malc E."/>
            <person name="Mieczkowski P."/>
            <person name="Kruszewska J.S."/>
            <person name="Biernat P."/>
            <person name="Pawlowska J."/>
        </authorList>
    </citation>
    <scope>NUCLEOTIDE SEQUENCE [LARGE SCALE GENOMIC DNA]</scope>
    <source>
        <strain evidence="1 2">CBS 142.35</strain>
    </source>
</reference>
<dbReference type="AlphaFoldDB" id="A0A8H7RYA4"/>
<proteinExistence type="predicted"/>
<organism evidence="1 2">
    <name type="scientific">Circinella minor</name>
    <dbReference type="NCBI Taxonomy" id="1195481"/>
    <lineage>
        <taxon>Eukaryota</taxon>
        <taxon>Fungi</taxon>
        <taxon>Fungi incertae sedis</taxon>
        <taxon>Mucoromycota</taxon>
        <taxon>Mucoromycotina</taxon>
        <taxon>Mucoromycetes</taxon>
        <taxon>Mucorales</taxon>
        <taxon>Lichtheimiaceae</taxon>
        <taxon>Circinella</taxon>
    </lineage>
</organism>